<dbReference type="PANTHER" id="PTHR43857">
    <property type="entry name" value="BLR7761 PROTEIN"/>
    <property type="match status" value="1"/>
</dbReference>
<dbReference type="OrthoDB" id="686384at2759"/>
<dbReference type="AlphaFoldDB" id="A0A165LRP2"/>
<dbReference type="SUPFAM" id="SSF55298">
    <property type="entry name" value="YjgF-like"/>
    <property type="match status" value="1"/>
</dbReference>
<keyword evidence="2" id="KW-1185">Reference proteome</keyword>
<evidence type="ECO:0000313" key="2">
    <source>
        <dbReference type="Proteomes" id="UP000077266"/>
    </source>
</evidence>
<dbReference type="STRING" id="1314781.A0A165LRP2"/>
<reference evidence="1 2" key="1">
    <citation type="journal article" date="2016" name="Mol. Biol. Evol.">
        <title>Comparative Genomics of Early-Diverging Mushroom-Forming Fungi Provides Insights into the Origins of Lignocellulose Decay Capabilities.</title>
        <authorList>
            <person name="Nagy L.G."/>
            <person name="Riley R."/>
            <person name="Tritt A."/>
            <person name="Adam C."/>
            <person name="Daum C."/>
            <person name="Floudas D."/>
            <person name="Sun H."/>
            <person name="Yadav J.S."/>
            <person name="Pangilinan J."/>
            <person name="Larsson K.H."/>
            <person name="Matsuura K."/>
            <person name="Barry K."/>
            <person name="Labutti K."/>
            <person name="Kuo R."/>
            <person name="Ohm R.A."/>
            <person name="Bhattacharya S.S."/>
            <person name="Shirouzu T."/>
            <person name="Yoshinaga Y."/>
            <person name="Martin F.M."/>
            <person name="Grigoriev I.V."/>
            <person name="Hibbett D.S."/>
        </authorList>
    </citation>
    <scope>NUCLEOTIDE SEQUENCE [LARGE SCALE GENOMIC DNA]</scope>
    <source>
        <strain evidence="1 2">HHB12029</strain>
    </source>
</reference>
<name>A0A165LRP2_EXIGL</name>
<protein>
    <submittedName>
        <fullName evidence="1">YjgF-like protein</fullName>
    </submittedName>
</protein>
<dbReference type="InterPro" id="IPR006175">
    <property type="entry name" value="YjgF/YER057c/UK114"/>
</dbReference>
<dbReference type="InParanoid" id="A0A165LRP2"/>
<dbReference type="Pfam" id="PF01042">
    <property type="entry name" value="Ribonuc_L-PSP"/>
    <property type="match status" value="1"/>
</dbReference>
<dbReference type="EMBL" id="KV425921">
    <property type="protein sequence ID" value="KZV98225.1"/>
    <property type="molecule type" value="Genomic_DNA"/>
</dbReference>
<dbReference type="PANTHER" id="PTHR43857:SF1">
    <property type="entry name" value="YJGH FAMILY PROTEIN"/>
    <property type="match status" value="1"/>
</dbReference>
<dbReference type="Gene3D" id="3.30.1330.40">
    <property type="entry name" value="RutC-like"/>
    <property type="match status" value="1"/>
</dbReference>
<dbReference type="Proteomes" id="UP000077266">
    <property type="component" value="Unassembled WGS sequence"/>
</dbReference>
<dbReference type="InterPro" id="IPR035959">
    <property type="entry name" value="RutC-like_sf"/>
</dbReference>
<accession>A0A165LRP2</accession>
<organism evidence="1 2">
    <name type="scientific">Exidia glandulosa HHB12029</name>
    <dbReference type="NCBI Taxonomy" id="1314781"/>
    <lineage>
        <taxon>Eukaryota</taxon>
        <taxon>Fungi</taxon>
        <taxon>Dikarya</taxon>
        <taxon>Basidiomycota</taxon>
        <taxon>Agaricomycotina</taxon>
        <taxon>Agaricomycetes</taxon>
        <taxon>Auriculariales</taxon>
        <taxon>Exidiaceae</taxon>
        <taxon>Exidia</taxon>
    </lineage>
</organism>
<sequence>MPLITTVHRTANPYENDFGYSRAVRRGPFISVSGTTSISPTSGELQHPGSAYLQARAIFSEIFSAITALGGTKTDVTRVRMFVTAQSDSGDVARAMKESMDGHTAFAATMICGASFVDPEMKVEIEADAVVG</sequence>
<evidence type="ECO:0000313" key="1">
    <source>
        <dbReference type="EMBL" id="KZV98225.1"/>
    </source>
</evidence>
<proteinExistence type="predicted"/>
<gene>
    <name evidence="1" type="ORF">EXIGLDRAFT_607228</name>
</gene>